<evidence type="ECO:0000256" key="5">
    <source>
        <dbReference type="ARBA" id="ARBA00023136"/>
    </source>
</evidence>
<dbReference type="RefSeq" id="WP_113969549.1">
    <property type="nucleotide sequence ID" value="NZ_QNRJ01000006.1"/>
</dbReference>
<dbReference type="OrthoDB" id="2111097at2"/>
<comment type="caution">
    <text evidence="7">The sequence shown here is derived from an EMBL/GenBank/DDBJ whole genome shotgun (WGS) entry which is preliminary data.</text>
</comment>
<keyword evidence="6" id="KW-0808">Transferase</keyword>
<keyword evidence="5 6" id="KW-0472">Membrane</keyword>
<evidence type="ECO:0000256" key="2">
    <source>
        <dbReference type="ARBA" id="ARBA00022475"/>
    </source>
</evidence>
<comment type="catalytic activity">
    <reaction evidence="6">
        <text>L-lysyl-tRNA(Lys) + a 1,2-diacyl-sn-glycero-3-phospho-(1'-sn-glycerol) = a 1,2-diacyl-sn-glycero-3-phospho-1'-(3'-O-L-lysyl)-sn-glycerol + tRNA(Lys)</text>
        <dbReference type="Rhea" id="RHEA:10668"/>
        <dbReference type="Rhea" id="RHEA-COMP:9696"/>
        <dbReference type="Rhea" id="RHEA-COMP:9697"/>
        <dbReference type="ChEBI" id="CHEBI:64716"/>
        <dbReference type="ChEBI" id="CHEBI:75792"/>
        <dbReference type="ChEBI" id="CHEBI:78442"/>
        <dbReference type="ChEBI" id="CHEBI:78529"/>
        <dbReference type="EC" id="2.3.2.3"/>
    </reaction>
</comment>
<keyword evidence="3 6" id="KW-0812">Transmembrane</keyword>
<sequence>MKSIYKSLKFIIGLGILCYFIWFIATGWDHEQFKRLLYQLILHPVMVISSMVIYGSSFYLKGIATKKLLGDQIKLSSAMYGLWYSLALNHLLPIKGGDVLRSYILYEREGLSKSASAQSVIIVRLMDILSLCLLVSLGISFVALENPLSTDVILVVGGIILLVIGWISYYKRQFLYQQWNVTLSLIKGRGFSYAFFLVFISWILEAALLLSVCIATNTGISTFQGIWVNSLTILGQVFQITPGGLANYETIMAFGLNQFSIPMETGITIAVLTHGIKFIFSYSVGLYALVKYPISLTLIKKLSKRKGGA</sequence>
<dbReference type="GO" id="GO:0006629">
    <property type="term" value="P:lipid metabolic process"/>
    <property type="evidence" value="ECO:0007669"/>
    <property type="project" value="UniProtKB-KW"/>
</dbReference>
<dbReference type="PANTHER" id="PTHR39087:SF2">
    <property type="entry name" value="UPF0104 MEMBRANE PROTEIN MJ1595"/>
    <property type="match status" value="1"/>
</dbReference>
<dbReference type="Proteomes" id="UP000252118">
    <property type="component" value="Unassembled WGS sequence"/>
</dbReference>
<feature type="transmembrane region" description="Helical" evidence="6">
    <location>
        <begin position="266"/>
        <end position="290"/>
    </location>
</feature>
<dbReference type="AlphaFoldDB" id="A0A366EPK5"/>
<feature type="transmembrane region" description="Helical" evidence="6">
    <location>
        <begin position="7"/>
        <end position="25"/>
    </location>
</feature>
<feature type="transmembrane region" description="Helical" evidence="6">
    <location>
        <begin position="37"/>
        <end position="60"/>
    </location>
</feature>
<organism evidence="7 8">
    <name type="scientific">Rossellomorea aquimaris</name>
    <dbReference type="NCBI Taxonomy" id="189382"/>
    <lineage>
        <taxon>Bacteria</taxon>
        <taxon>Bacillati</taxon>
        <taxon>Bacillota</taxon>
        <taxon>Bacilli</taxon>
        <taxon>Bacillales</taxon>
        <taxon>Bacillaceae</taxon>
        <taxon>Rossellomorea</taxon>
    </lineage>
</organism>
<name>A0A366EPK5_9BACI</name>
<feature type="transmembrane region" description="Helical" evidence="6">
    <location>
        <begin position="121"/>
        <end position="144"/>
    </location>
</feature>
<evidence type="ECO:0000256" key="4">
    <source>
        <dbReference type="ARBA" id="ARBA00022989"/>
    </source>
</evidence>
<dbReference type="GO" id="GO:0005886">
    <property type="term" value="C:plasma membrane"/>
    <property type="evidence" value="ECO:0007669"/>
    <property type="project" value="UniProtKB-SubCell"/>
</dbReference>
<dbReference type="EMBL" id="QNRJ01000006">
    <property type="protein sequence ID" value="RBP04343.1"/>
    <property type="molecule type" value="Genomic_DNA"/>
</dbReference>
<evidence type="ECO:0000256" key="1">
    <source>
        <dbReference type="ARBA" id="ARBA00004651"/>
    </source>
</evidence>
<dbReference type="Pfam" id="PF03706">
    <property type="entry name" value="LPG_synthase_TM"/>
    <property type="match status" value="1"/>
</dbReference>
<protein>
    <recommendedName>
        <fullName evidence="6">Phosphatidylglycerol lysyltransferase</fullName>
        <ecNumber evidence="6">2.3.2.3</ecNumber>
    </recommendedName>
    <alternativeName>
        <fullName evidence="6">Lysylphosphatidylglycerol synthase</fullName>
    </alternativeName>
</protein>
<keyword evidence="2" id="KW-1003">Cell membrane</keyword>
<dbReference type="GO" id="GO:0046677">
    <property type="term" value="P:response to antibiotic"/>
    <property type="evidence" value="ECO:0007669"/>
    <property type="project" value="UniProtKB-KW"/>
</dbReference>
<keyword evidence="4 6" id="KW-1133">Transmembrane helix</keyword>
<reference evidence="7 8" key="1">
    <citation type="submission" date="2018-06" db="EMBL/GenBank/DDBJ databases">
        <title>Freshwater and sediment microbial communities from various areas in North America, analyzing microbe dynamics in response to fracking.</title>
        <authorList>
            <person name="Lamendella R."/>
        </authorList>
    </citation>
    <scope>NUCLEOTIDE SEQUENCE [LARGE SCALE GENOMIC DNA]</scope>
    <source>
        <strain evidence="7 8">97B</strain>
    </source>
</reference>
<dbReference type="InterPro" id="IPR022791">
    <property type="entry name" value="L-PG_synthase/AglD"/>
</dbReference>
<evidence type="ECO:0000256" key="3">
    <source>
        <dbReference type="ARBA" id="ARBA00022692"/>
    </source>
</evidence>
<evidence type="ECO:0000313" key="7">
    <source>
        <dbReference type="EMBL" id="RBP04343.1"/>
    </source>
</evidence>
<keyword evidence="6" id="KW-0046">Antibiotic resistance</keyword>
<proteinExistence type="inferred from homology"/>
<feature type="transmembrane region" description="Helical" evidence="6">
    <location>
        <begin position="151"/>
        <end position="170"/>
    </location>
</feature>
<comment type="function">
    <text evidence="6">Catalyzes the transfer of a lysyl group from L-lysyl-tRNA(Lys) to membrane-bound phosphatidylglycerol (PG), which produces lysylphosphatidylglycerol (LPG), a major component of the bacterial membrane with a positive net charge. LPG synthesis contributes to bacterial virulence as it is involved in the resistance mechanism against cationic antimicrobial peptides (CAMP) produces by the host's immune system (defensins, cathelicidins) and by the competing microorganisms.</text>
</comment>
<gene>
    <name evidence="6" type="primary">mprF</name>
    <name evidence="7" type="ORF">DET59_106133</name>
</gene>
<dbReference type="GO" id="GO:0050071">
    <property type="term" value="F:phosphatidylglycerol lysyltransferase activity"/>
    <property type="evidence" value="ECO:0007669"/>
    <property type="project" value="UniProtKB-EC"/>
</dbReference>
<feature type="transmembrane region" description="Helical" evidence="6">
    <location>
        <begin position="190"/>
        <end position="214"/>
    </location>
</feature>
<keyword evidence="6" id="KW-0443">Lipid metabolism</keyword>
<comment type="subcellular location">
    <subcellularLocation>
        <location evidence="1 6">Cell membrane</location>
        <topology evidence="1 6">Multi-pass membrane protein</topology>
    </subcellularLocation>
</comment>
<dbReference type="EC" id="2.3.2.3" evidence="6"/>
<accession>A0A366EPK5</accession>
<evidence type="ECO:0000256" key="6">
    <source>
        <dbReference type="RuleBase" id="RU363042"/>
    </source>
</evidence>
<comment type="similarity">
    <text evidence="6">Belongs to the LPG synthase family.</text>
</comment>
<evidence type="ECO:0000313" key="8">
    <source>
        <dbReference type="Proteomes" id="UP000252118"/>
    </source>
</evidence>
<dbReference type="PANTHER" id="PTHR39087">
    <property type="entry name" value="UPF0104 MEMBRANE PROTEIN MJ1595"/>
    <property type="match status" value="1"/>
</dbReference>